<dbReference type="RefSeq" id="WP_256507932.1">
    <property type="nucleotide sequence ID" value="NZ_CP101740.1"/>
</dbReference>
<dbReference type="Proteomes" id="UP001058533">
    <property type="component" value="Chromosome"/>
</dbReference>
<name>A0ABY5LDJ0_9SPHN</name>
<evidence type="ECO:0000313" key="2">
    <source>
        <dbReference type="EMBL" id="UUL84098.1"/>
    </source>
</evidence>
<keyword evidence="1" id="KW-0732">Signal</keyword>
<evidence type="ECO:0000256" key="1">
    <source>
        <dbReference type="SAM" id="SignalP"/>
    </source>
</evidence>
<feature type="chain" id="PRO_5046250431" evidence="1">
    <location>
        <begin position="23"/>
        <end position="79"/>
    </location>
</feature>
<organism evidence="2 3">
    <name type="scientific">Sphingomonas qomolangmaensis</name>
    <dbReference type="NCBI Taxonomy" id="2918765"/>
    <lineage>
        <taxon>Bacteria</taxon>
        <taxon>Pseudomonadati</taxon>
        <taxon>Pseudomonadota</taxon>
        <taxon>Alphaproteobacteria</taxon>
        <taxon>Sphingomonadales</taxon>
        <taxon>Sphingomonadaceae</taxon>
        <taxon>Sphingomonas</taxon>
    </lineage>
</organism>
<evidence type="ECO:0000313" key="3">
    <source>
        <dbReference type="Proteomes" id="UP001058533"/>
    </source>
</evidence>
<gene>
    <name evidence="2" type="ORF">NMP03_07925</name>
</gene>
<sequence length="79" mass="8498">MTRFTPIFAAACALAIAAPALAEDPKPATRATAAESQKAAPNPNQRICFRDTITGSRIPRTECNTRAEWAKQGIKVSVR</sequence>
<accession>A0ABY5LDJ0</accession>
<feature type="signal peptide" evidence="1">
    <location>
        <begin position="1"/>
        <end position="22"/>
    </location>
</feature>
<keyword evidence="3" id="KW-1185">Reference proteome</keyword>
<protein>
    <submittedName>
        <fullName evidence="2">Uncharacterized protein</fullName>
    </submittedName>
</protein>
<dbReference type="EMBL" id="CP101740">
    <property type="protein sequence ID" value="UUL84098.1"/>
    <property type="molecule type" value="Genomic_DNA"/>
</dbReference>
<reference evidence="2" key="1">
    <citation type="submission" date="2022-07" db="EMBL/GenBank/DDBJ databases">
        <title>Sphingomonas sp. nov., a novel bacterium isolated from the north slope of the Mount Everest.</title>
        <authorList>
            <person name="Cui X."/>
            <person name="Liu Y."/>
        </authorList>
    </citation>
    <scope>NUCLEOTIDE SEQUENCE</scope>
    <source>
        <strain evidence="2">S5-59</strain>
    </source>
</reference>
<proteinExistence type="predicted"/>